<dbReference type="InterPro" id="IPR027417">
    <property type="entry name" value="P-loop_NTPase"/>
</dbReference>
<keyword evidence="3" id="KW-0342">GTP-binding</keyword>
<keyword evidence="6" id="KW-1133">Transmembrane helix</keyword>
<evidence type="ECO:0000313" key="9">
    <source>
        <dbReference type="RefSeq" id="XP_031419754.1"/>
    </source>
</evidence>
<feature type="domain" description="AIG1-type G" evidence="7">
    <location>
        <begin position="9"/>
        <end position="217"/>
    </location>
</feature>
<keyword evidence="8" id="KW-1185">Reference proteome</keyword>
<comment type="similarity">
    <text evidence="1">Belongs to the TRAFAC class TrmE-Era-EngA-EngB-Septin-like GTPase superfamily. AIG1/Toc34/Toc159-like paraseptin GTPase family. IAN subfamily.</text>
</comment>
<protein>
    <submittedName>
        <fullName evidence="9">GTPase IMAP family member 9-like isoform X2</fullName>
    </submittedName>
</protein>
<evidence type="ECO:0000313" key="8">
    <source>
        <dbReference type="Proteomes" id="UP000515152"/>
    </source>
</evidence>
<dbReference type="InterPro" id="IPR006703">
    <property type="entry name" value="G_AIG1"/>
</dbReference>
<feature type="region of interest" description="Disordered" evidence="5">
    <location>
        <begin position="381"/>
        <end position="400"/>
    </location>
</feature>
<proteinExistence type="inferred from homology"/>
<dbReference type="GO" id="GO:0005525">
    <property type="term" value="F:GTP binding"/>
    <property type="evidence" value="ECO:0007669"/>
    <property type="project" value="UniProtKB-KW"/>
</dbReference>
<evidence type="ECO:0000256" key="1">
    <source>
        <dbReference type="ARBA" id="ARBA00008535"/>
    </source>
</evidence>
<dbReference type="RefSeq" id="XP_031419754.1">
    <property type="nucleotide sequence ID" value="XM_031563894.1"/>
</dbReference>
<evidence type="ECO:0000256" key="5">
    <source>
        <dbReference type="SAM" id="MobiDB-lite"/>
    </source>
</evidence>
<feature type="coiled-coil region" evidence="4">
    <location>
        <begin position="198"/>
        <end position="225"/>
    </location>
</feature>
<organism evidence="8 9">
    <name type="scientific">Clupea harengus</name>
    <name type="common">Atlantic herring</name>
    <dbReference type="NCBI Taxonomy" id="7950"/>
    <lineage>
        <taxon>Eukaryota</taxon>
        <taxon>Metazoa</taxon>
        <taxon>Chordata</taxon>
        <taxon>Craniata</taxon>
        <taxon>Vertebrata</taxon>
        <taxon>Euteleostomi</taxon>
        <taxon>Actinopterygii</taxon>
        <taxon>Neopterygii</taxon>
        <taxon>Teleostei</taxon>
        <taxon>Clupei</taxon>
        <taxon>Clupeiformes</taxon>
        <taxon>Clupeoidei</taxon>
        <taxon>Clupeidae</taxon>
        <taxon>Clupea</taxon>
    </lineage>
</organism>
<dbReference type="PANTHER" id="PTHR10903">
    <property type="entry name" value="GTPASE, IMAP FAMILY MEMBER-RELATED"/>
    <property type="match status" value="1"/>
</dbReference>
<evidence type="ECO:0000259" key="7">
    <source>
        <dbReference type="PROSITE" id="PS51720"/>
    </source>
</evidence>
<feature type="transmembrane region" description="Helical" evidence="6">
    <location>
        <begin position="315"/>
        <end position="334"/>
    </location>
</feature>
<dbReference type="Pfam" id="PF04548">
    <property type="entry name" value="AIG1"/>
    <property type="match status" value="1"/>
</dbReference>
<reference evidence="9" key="1">
    <citation type="submission" date="2025-08" db="UniProtKB">
        <authorList>
            <consortium name="RefSeq"/>
        </authorList>
    </citation>
    <scope>IDENTIFICATION</scope>
</reference>
<evidence type="ECO:0000256" key="3">
    <source>
        <dbReference type="ARBA" id="ARBA00023134"/>
    </source>
</evidence>
<dbReference type="Gene3D" id="3.40.50.300">
    <property type="entry name" value="P-loop containing nucleotide triphosphate hydrolases"/>
    <property type="match status" value="1"/>
</dbReference>
<dbReference type="SUPFAM" id="SSF52540">
    <property type="entry name" value="P-loop containing nucleoside triphosphate hydrolases"/>
    <property type="match status" value="1"/>
</dbReference>
<keyword evidence="4" id="KW-0175">Coiled coil</keyword>
<dbReference type="GeneID" id="105910275"/>
<keyword evidence="2" id="KW-0547">Nucleotide-binding</keyword>
<feature type="transmembrane region" description="Helical" evidence="6">
    <location>
        <begin position="340"/>
        <end position="359"/>
    </location>
</feature>
<feature type="compositionally biased region" description="Low complexity" evidence="5">
    <location>
        <begin position="382"/>
        <end position="392"/>
    </location>
</feature>
<keyword evidence="6" id="KW-0812">Transmembrane</keyword>
<sequence>MATGGSSTQDDQRVVLLGKIGAGKSSLANRILGREIFKTDEIGLCMRRQGEHAGRKLTVVDTPGWDRVSVQRTPERIKQEIIRSATLCLPGPHALLLVLPISMHDQIPSANEIKSASHHVALLSHRAWRHTIVLFVCKDEMDTSAIDQQVQGAKKLIDKCEGRYFILHNDSDVTALLQKIEDMVEENCGDFLIPQVSYEESEKRMQRIANQIGMHEKRVEELEQLYRGKCEKMELDFREQLGKLEQEINDYKSGGTMKRRSSSEFLPPNMAETSQGGAAVQHQDSVKEMVAENEAIHTMRRDEVMPILRYYSKRFGVVMMGFIGALVGSIVGATDGVQGSAVGVISGSTIGVLLAILYIRATRFGLGGGRVPFFVEGGNQTSIRSDSSCSSKSAEKCKKQ</sequence>
<evidence type="ECO:0000256" key="6">
    <source>
        <dbReference type="SAM" id="Phobius"/>
    </source>
</evidence>
<dbReference type="Proteomes" id="UP000515152">
    <property type="component" value="Chromosome 26"/>
</dbReference>
<dbReference type="AlphaFoldDB" id="A0A6P8F4E7"/>
<accession>A0A6P8F4E7</accession>
<evidence type="ECO:0000256" key="4">
    <source>
        <dbReference type="SAM" id="Coils"/>
    </source>
</evidence>
<name>A0A6P8F4E7_CLUHA</name>
<keyword evidence="6" id="KW-0472">Membrane</keyword>
<dbReference type="PANTHER" id="PTHR10903:SF107">
    <property type="entry name" value="GTPASE IMAP FAMILY MEMBER 4-LIKE-RELATED"/>
    <property type="match status" value="1"/>
</dbReference>
<evidence type="ECO:0000256" key="2">
    <source>
        <dbReference type="ARBA" id="ARBA00022741"/>
    </source>
</evidence>
<gene>
    <name evidence="9" type="primary">LOC105910275</name>
</gene>
<dbReference type="InterPro" id="IPR045058">
    <property type="entry name" value="GIMA/IAN/Toc"/>
</dbReference>
<dbReference type="PROSITE" id="PS51720">
    <property type="entry name" value="G_AIG1"/>
    <property type="match status" value="1"/>
</dbReference>